<reference evidence="4 5" key="1">
    <citation type="submission" date="2016-10" db="EMBL/GenBank/DDBJ databases">
        <authorList>
            <person name="de Groot N.N."/>
        </authorList>
    </citation>
    <scope>NUCLEOTIDE SEQUENCE [LARGE SCALE GENOMIC DNA]</scope>
    <source>
        <strain evidence="4 5">DSM 19886</strain>
    </source>
</reference>
<feature type="domain" description="Protein FecR C-terminal" evidence="3">
    <location>
        <begin position="319"/>
        <end position="387"/>
    </location>
</feature>
<name>A0A1G9YIJ7_9FLAO</name>
<evidence type="ECO:0000256" key="1">
    <source>
        <dbReference type="SAM" id="Phobius"/>
    </source>
</evidence>
<dbReference type="PANTHER" id="PTHR30273">
    <property type="entry name" value="PERIPLASMIC SIGNAL SENSOR AND SIGMA FACTOR ACTIVATOR FECR-RELATED"/>
    <property type="match status" value="1"/>
</dbReference>
<feature type="domain" description="FecR protein" evidence="2">
    <location>
        <begin position="180"/>
        <end position="273"/>
    </location>
</feature>
<organism evidence="4 5">
    <name type="scientific">Kriegella aquimaris</name>
    <dbReference type="NCBI Taxonomy" id="192904"/>
    <lineage>
        <taxon>Bacteria</taxon>
        <taxon>Pseudomonadati</taxon>
        <taxon>Bacteroidota</taxon>
        <taxon>Flavobacteriia</taxon>
        <taxon>Flavobacteriales</taxon>
        <taxon>Flavobacteriaceae</taxon>
        <taxon>Kriegella</taxon>
    </lineage>
</organism>
<dbReference type="GO" id="GO:0016989">
    <property type="term" value="F:sigma factor antagonist activity"/>
    <property type="evidence" value="ECO:0007669"/>
    <property type="project" value="TreeGrafter"/>
</dbReference>
<dbReference type="InterPro" id="IPR006860">
    <property type="entry name" value="FecR"/>
</dbReference>
<dbReference type="RefSeq" id="WP_089895735.1">
    <property type="nucleotide sequence ID" value="NZ_FNGV01000023.1"/>
</dbReference>
<dbReference type="Pfam" id="PF04773">
    <property type="entry name" value="FecR"/>
    <property type="match status" value="1"/>
</dbReference>
<keyword evidence="1" id="KW-0812">Transmembrane</keyword>
<evidence type="ECO:0000259" key="3">
    <source>
        <dbReference type="Pfam" id="PF16344"/>
    </source>
</evidence>
<dbReference type="InterPro" id="IPR012373">
    <property type="entry name" value="Ferrdict_sens_TM"/>
</dbReference>
<dbReference type="FunFam" id="2.60.120.1440:FF:000001">
    <property type="entry name" value="Putative anti-sigma factor"/>
    <property type="match status" value="1"/>
</dbReference>
<keyword evidence="5" id="KW-1185">Reference proteome</keyword>
<proteinExistence type="predicted"/>
<dbReference type="Proteomes" id="UP000199440">
    <property type="component" value="Unassembled WGS sequence"/>
</dbReference>
<dbReference type="Gene3D" id="2.60.120.1440">
    <property type="match status" value="1"/>
</dbReference>
<keyword evidence="1" id="KW-1133">Transmembrane helix</keyword>
<protein>
    <submittedName>
        <fullName evidence="4">FecR family protein</fullName>
    </submittedName>
</protein>
<evidence type="ECO:0000313" key="4">
    <source>
        <dbReference type="EMBL" id="SDN08850.1"/>
    </source>
</evidence>
<evidence type="ECO:0000259" key="2">
    <source>
        <dbReference type="Pfam" id="PF04773"/>
    </source>
</evidence>
<dbReference type="Pfam" id="PF16344">
    <property type="entry name" value="FecR_C"/>
    <property type="match status" value="1"/>
</dbReference>
<sequence>MPKYHLLIDKYINSTISSEERKELEQWVLESDANRSFFKNRIKESSRRTSIDFDAELAYQRFSESLKLKKKVRKPLSTLLKYAALIAIVMSVGFLAKRQLLTNTLKTSIEVVENEEKTLIDNAIVIKLADGTTKVLNTESKEAVTDANGNVVANKGKNSLVFDSAKESVNKNPIYNEIFIPNGEIFKLQLSDGTLVWLNAGSKLRFPQNFDNACKKRIVYLEGEAFFDVAKNKEKPFIVNTQEVDVKVQGTQFNINSYENDDYIATTLVEGSVSVYETRTPENTMQLTPSFQANYDKFGNNFIKAKVDVDKYTGWMQNRLVIDNLKFPEILIRLERRYAVKFVNNSESLNDELYKGEFVDEDIASVLKTISMSTPFNYEINQNIITITE</sequence>
<evidence type="ECO:0000313" key="5">
    <source>
        <dbReference type="Proteomes" id="UP000199440"/>
    </source>
</evidence>
<accession>A0A1G9YIJ7</accession>
<gene>
    <name evidence="4" type="ORF">SAMN04488514_12319</name>
</gene>
<keyword evidence="1" id="KW-0472">Membrane</keyword>
<dbReference type="AlphaFoldDB" id="A0A1G9YIJ7"/>
<dbReference type="OrthoDB" id="649666at2"/>
<feature type="transmembrane region" description="Helical" evidence="1">
    <location>
        <begin position="79"/>
        <end position="96"/>
    </location>
</feature>
<dbReference type="Gene3D" id="3.55.50.30">
    <property type="match status" value="1"/>
</dbReference>
<dbReference type="EMBL" id="FNGV01000023">
    <property type="protein sequence ID" value="SDN08850.1"/>
    <property type="molecule type" value="Genomic_DNA"/>
</dbReference>
<dbReference type="InterPro" id="IPR032508">
    <property type="entry name" value="FecR_C"/>
</dbReference>
<dbReference type="PANTHER" id="PTHR30273:SF2">
    <property type="entry name" value="PROTEIN FECR"/>
    <property type="match status" value="1"/>
</dbReference>
<dbReference type="STRING" id="192904.SAMN04488514_12319"/>